<accession>A0A6J6C1M1</accession>
<dbReference type="EMBL" id="CAEZZV010000110">
    <property type="protein sequence ID" value="CAB4781677.1"/>
    <property type="molecule type" value="Genomic_DNA"/>
</dbReference>
<evidence type="ECO:0000313" key="8">
    <source>
        <dbReference type="EMBL" id="CAB5126657.1"/>
    </source>
</evidence>
<dbReference type="EMBL" id="CAEZUK010000014">
    <property type="protein sequence ID" value="CAB4591235.1"/>
    <property type="molecule type" value="Genomic_DNA"/>
</dbReference>
<dbReference type="EMBL" id="CAFBQJ010000012">
    <property type="protein sequence ID" value="CAB5044699.1"/>
    <property type="molecule type" value="Genomic_DNA"/>
</dbReference>
<dbReference type="AlphaFoldDB" id="A0A6J6C1M1"/>
<dbReference type="InterPro" id="IPR004136">
    <property type="entry name" value="NMO"/>
</dbReference>
<evidence type="ECO:0000313" key="4">
    <source>
        <dbReference type="EMBL" id="CAB4545220.1"/>
    </source>
</evidence>
<evidence type="ECO:0000256" key="1">
    <source>
        <dbReference type="ARBA" id="ARBA00022630"/>
    </source>
</evidence>
<proteinExistence type="predicted"/>
<dbReference type="Pfam" id="PF03060">
    <property type="entry name" value="NMO"/>
    <property type="match status" value="1"/>
</dbReference>
<evidence type="ECO:0000256" key="2">
    <source>
        <dbReference type="ARBA" id="ARBA00022643"/>
    </source>
</evidence>
<dbReference type="PANTHER" id="PTHR32332">
    <property type="entry name" value="2-NITROPROPANE DIOXYGENASE"/>
    <property type="match status" value="1"/>
</dbReference>
<evidence type="ECO:0000313" key="5">
    <source>
        <dbReference type="EMBL" id="CAB4591235.1"/>
    </source>
</evidence>
<dbReference type="PANTHER" id="PTHR32332:SF20">
    <property type="entry name" value="2-NITROPROPANE DIOXYGENASE-LIKE PROTEIN"/>
    <property type="match status" value="1"/>
</dbReference>
<name>A0A6J6C1M1_9ZZZZ</name>
<dbReference type="SUPFAM" id="SSF51412">
    <property type="entry name" value="Inosine monophosphate dehydrogenase (IMPDH)"/>
    <property type="match status" value="1"/>
</dbReference>
<keyword evidence="1" id="KW-0285">Flavoprotein</keyword>
<gene>
    <name evidence="4" type="ORF">UFOPK1421_00909</name>
    <name evidence="5" type="ORF">UFOPK1820_00162</name>
    <name evidence="6" type="ORF">UFOPK2921_00904</name>
    <name evidence="7" type="ORF">UFOPK4275_00141</name>
    <name evidence="8" type="ORF">UFOPK4422_01053</name>
</gene>
<evidence type="ECO:0000313" key="6">
    <source>
        <dbReference type="EMBL" id="CAB4781677.1"/>
    </source>
</evidence>
<dbReference type="EMBL" id="CAEZSL010000089">
    <property type="protein sequence ID" value="CAB4545220.1"/>
    <property type="molecule type" value="Genomic_DNA"/>
</dbReference>
<evidence type="ECO:0000256" key="3">
    <source>
        <dbReference type="ARBA" id="ARBA00023002"/>
    </source>
</evidence>
<keyword evidence="2" id="KW-0288">FMN</keyword>
<dbReference type="CDD" id="cd04730">
    <property type="entry name" value="NPD_like"/>
    <property type="match status" value="1"/>
</dbReference>
<dbReference type="GO" id="GO:0018580">
    <property type="term" value="F:nitronate monooxygenase activity"/>
    <property type="evidence" value="ECO:0007669"/>
    <property type="project" value="InterPro"/>
</dbReference>
<dbReference type="EMBL" id="CAFBRX010000105">
    <property type="protein sequence ID" value="CAB5126657.1"/>
    <property type="molecule type" value="Genomic_DNA"/>
</dbReference>
<dbReference type="Gene3D" id="3.20.20.70">
    <property type="entry name" value="Aldolase class I"/>
    <property type="match status" value="1"/>
</dbReference>
<evidence type="ECO:0000313" key="7">
    <source>
        <dbReference type="EMBL" id="CAB5044699.1"/>
    </source>
</evidence>
<sequence length="336" mass="35309">MVLTAKSGLIYYGIDMRTRLTELLDIEHPIMLAGMGGISYSELVAAVSEAGGIGTFGAAPMGPGQLAEELDAVRKLTSKPFGVDLLAAIPGQLEKEVETIIKGGARIFVAGLGVPREIIDVLHKNNILVGSMCGKVRHAEAALASGCDFVVAQGTEGGGHTGTVATMALVPQVVDAVGHKIPVVAAGGLFDGRGLAAALALGADGVWMGTRFIATPEAHAPQGYKDTLLTLPEDGTVVSRAYTGKTCRVVRTEWTQHFEEHPEELSKFPEQVMKSIRAGANHMGAPIDTYVDVNKEFMPAGQGVGAIKSLIPAGDLVRQIMAEAEQVIDLMKKFAK</sequence>
<protein>
    <submittedName>
        <fullName evidence="4">Unannotated protein</fullName>
    </submittedName>
</protein>
<dbReference type="InterPro" id="IPR013785">
    <property type="entry name" value="Aldolase_TIM"/>
</dbReference>
<reference evidence="4" key="1">
    <citation type="submission" date="2020-05" db="EMBL/GenBank/DDBJ databases">
        <authorList>
            <person name="Chiriac C."/>
            <person name="Salcher M."/>
            <person name="Ghai R."/>
            <person name="Kavagutti S V."/>
        </authorList>
    </citation>
    <scope>NUCLEOTIDE SEQUENCE</scope>
</reference>
<keyword evidence="3" id="KW-0560">Oxidoreductase</keyword>
<organism evidence="4">
    <name type="scientific">freshwater metagenome</name>
    <dbReference type="NCBI Taxonomy" id="449393"/>
    <lineage>
        <taxon>unclassified sequences</taxon>
        <taxon>metagenomes</taxon>
        <taxon>ecological metagenomes</taxon>
    </lineage>
</organism>